<dbReference type="Proteomes" id="UP001606301">
    <property type="component" value="Unassembled WGS sequence"/>
</dbReference>
<proteinExistence type="predicted"/>
<dbReference type="RefSeq" id="WP_394399484.1">
    <property type="nucleotide sequence ID" value="NZ_JBIGHW010000009.1"/>
</dbReference>
<gene>
    <name evidence="1" type="ORF">ACG0Z3_16785</name>
</gene>
<dbReference type="EMBL" id="JBIGHW010000009">
    <property type="protein sequence ID" value="MFG6442342.1"/>
    <property type="molecule type" value="Genomic_DNA"/>
</dbReference>
<reference evidence="1 2" key="1">
    <citation type="submission" date="2024-08" db="EMBL/GenBank/DDBJ databases">
        <authorList>
            <person name="Lu H."/>
        </authorList>
    </citation>
    <scope>NUCLEOTIDE SEQUENCE [LARGE SCALE GENOMIC DNA]</scope>
    <source>
        <strain evidence="1 2">LKC17W</strain>
    </source>
</reference>
<keyword evidence="2" id="KW-1185">Reference proteome</keyword>
<dbReference type="InterPro" id="IPR006311">
    <property type="entry name" value="TAT_signal"/>
</dbReference>
<comment type="caution">
    <text evidence="1">The sequence shown here is derived from an EMBL/GenBank/DDBJ whole genome shotgun (WGS) entry which is preliminary data.</text>
</comment>
<organism evidence="1 2">
    <name type="scientific">Pelomonas margarita</name>
    <dbReference type="NCBI Taxonomy" id="3299031"/>
    <lineage>
        <taxon>Bacteria</taxon>
        <taxon>Pseudomonadati</taxon>
        <taxon>Pseudomonadota</taxon>
        <taxon>Betaproteobacteria</taxon>
        <taxon>Burkholderiales</taxon>
        <taxon>Sphaerotilaceae</taxon>
        <taxon>Roseateles</taxon>
    </lineage>
</organism>
<evidence type="ECO:0000313" key="2">
    <source>
        <dbReference type="Proteomes" id="UP001606301"/>
    </source>
</evidence>
<dbReference type="PROSITE" id="PS51318">
    <property type="entry name" value="TAT"/>
    <property type="match status" value="1"/>
</dbReference>
<sequence length="216" mass="22287">MNDQTSNPDVPLSGDPLLPVRPALSAEALARRRLLLKGAVGSAAAVAALQPVGALATGQSTVLTCAGDKGKEGLCSISGVQSAAHSFGPNIVAIQAKGKPMTHWSSATYDSSKNTWTPVNAWPAISHATTAGSAFGSSCSSTLSSKTLLAVLRDNSTTVEATYICAYLNAATLYADTPSSTKTFPYSKEKVYEFWSAGGDTRAAAASLFKRITPVS</sequence>
<name>A0ABW7FLZ9_9BURK</name>
<protein>
    <recommendedName>
        <fullName evidence="3">Tat pathway signal protein</fullName>
    </recommendedName>
</protein>
<accession>A0ABW7FLZ9</accession>
<evidence type="ECO:0008006" key="3">
    <source>
        <dbReference type="Google" id="ProtNLM"/>
    </source>
</evidence>
<evidence type="ECO:0000313" key="1">
    <source>
        <dbReference type="EMBL" id="MFG6442342.1"/>
    </source>
</evidence>